<gene>
    <name evidence="1" type="ORF">Ahy_A03g013571</name>
</gene>
<dbReference type="AlphaFoldDB" id="A0A445DVZ5"/>
<accession>A0A445DVZ5</accession>
<evidence type="ECO:0000313" key="2">
    <source>
        <dbReference type="Proteomes" id="UP000289738"/>
    </source>
</evidence>
<dbReference type="Proteomes" id="UP000289738">
    <property type="component" value="Chromosome A03"/>
</dbReference>
<organism evidence="1 2">
    <name type="scientific">Arachis hypogaea</name>
    <name type="common">Peanut</name>
    <dbReference type="NCBI Taxonomy" id="3818"/>
    <lineage>
        <taxon>Eukaryota</taxon>
        <taxon>Viridiplantae</taxon>
        <taxon>Streptophyta</taxon>
        <taxon>Embryophyta</taxon>
        <taxon>Tracheophyta</taxon>
        <taxon>Spermatophyta</taxon>
        <taxon>Magnoliopsida</taxon>
        <taxon>eudicotyledons</taxon>
        <taxon>Gunneridae</taxon>
        <taxon>Pentapetalae</taxon>
        <taxon>rosids</taxon>
        <taxon>fabids</taxon>
        <taxon>Fabales</taxon>
        <taxon>Fabaceae</taxon>
        <taxon>Papilionoideae</taxon>
        <taxon>50 kb inversion clade</taxon>
        <taxon>dalbergioids sensu lato</taxon>
        <taxon>Dalbergieae</taxon>
        <taxon>Pterocarpus clade</taxon>
        <taxon>Arachis</taxon>
    </lineage>
</organism>
<dbReference type="EMBL" id="SDMP01000003">
    <property type="protein sequence ID" value="RYR67261.1"/>
    <property type="molecule type" value="Genomic_DNA"/>
</dbReference>
<sequence>MLFERKQLRRLLLGRQQQRQKNICERRRQRALGWRARH</sequence>
<comment type="caution">
    <text evidence="1">The sequence shown here is derived from an EMBL/GenBank/DDBJ whole genome shotgun (WGS) entry which is preliminary data.</text>
</comment>
<name>A0A445DVZ5_ARAHY</name>
<reference evidence="1 2" key="1">
    <citation type="submission" date="2019-01" db="EMBL/GenBank/DDBJ databases">
        <title>Sequencing of cultivated peanut Arachis hypogaea provides insights into genome evolution and oil improvement.</title>
        <authorList>
            <person name="Chen X."/>
        </authorList>
    </citation>
    <scope>NUCLEOTIDE SEQUENCE [LARGE SCALE GENOMIC DNA]</scope>
    <source>
        <strain evidence="2">cv. Fuhuasheng</strain>
        <tissue evidence="1">Leaves</tissue>
    </source>
</reference>
<proteinExistence type="predicted"/>
<evidence type="ECO:0000313" key="1">
    <source>
        <dbReference type="EMBL" id="RYR67261.1"/>
    </source>
</evidence>
<protein>
    <submittedName>
        <fullName evidence="1">Uncharacterized protein</fullName>
    </submittedName>
</protein>
<keyword evidence="2" id="KW-1185">Reference proteome</keyword>